<evidence type="ECO:0000256" key="1">
    <source>
        <dbReference type="SAM" id="MobiDB-lite"/>
    </source>
</evidence>
<gene>
    <name evidence="2" type="ORF">MEDL_8272</name>
</gene>
<name>A0A8S3QHT3_MYTED</name>
<proteinExistence type="predicted"/>
<feature type="compositionally biased region" description="Polar residues" evidence="1">
    <location>
        <begin position="662"/>
        <end position="678"/>
    </location>
</feature>
<evidence type="ECO:0000313" key="3">
    <source>
        <dbReference type="Proteomes" id="UP000683360"/>
    </source>
</evidence>
<dbReference type="Proteomes" id="UP000683360">
    <property type="component" value="Unassembled WGS sequence"/>
</dbReference>
<feature type="region of interest" description="Disordered" evidence="1">
    <location>
        <begin position="635"/>
        <end position="686"/>
    </location>
</feature>
<feature type="compositionally biased region" description="Basic residues" evidence="1">
    <location>
        <begin position="642"/>
        <end position="656"/>
    </location>
</feature>
<protein>
    <submittedName>
        <fullName evidence="2">Uncharacterized protein</fullName>
    </submittedName>
</protein>
<organism evidence="2 3">
    <name type="scientific">Mytilus edulis</name>
    <name type="common">Blue mussel</name>
    <dbReference type="NCBI Taxonomy" id="6550"/>
    <lineage>
        <taxon>Eukaryota</taxon>
        <taxon>Metazoa</taxon>
        <taxon>Spiralia</taxon>
        <taxon>Lophotrochozoa</taxon>
        <taxon>Mollusca</taxon>
        <taxon>Bivalvia</taxon>
        <taxon>Autobranchia</taxon>
        <taxon>Pteriomorphia</taxon>
        <taxon>Mytilida</taxon>
        <taxon>Mytiloidea</taxon>
        <taxon>Mytilidae</taxon>
        <taxon>Mytilinae</taxon>
        <taxon>Mytilus</taxon>
    </lineage>
</organism>
<accession>A0A8S3QHT3</accession>
<dbReference type="OrthoDB" id="6115697at2759"/>
<dbReference type="EMBL" id="CAJPWZ010000459">
    <property type="protein sequence ID" value="CAG2193336.1"/>
    <property type="molecule type" value="Genomic_DNA"/>
</dbReference>
<comment type="caution">
    <text evidence="2">The sequence shown here is derived from an EMBL/GenBank/DDBJ whole genome shotgun (WGS) entry which is preliminary data.</text>
</comment>
<sequence>MVSHTVPLSSTIITINQRDSNGQHVLFELPDVFQPSKQHQSNKVSDDYAHTIYDLFGNEADSDDQVIYAPGVAAFIRPARLIAHEKNTITTHTTELKSTIGQVESKVVHSEEFSTNTQSKPRIDPQNVKKFGLPEVSMIDNLFNLADNTKHNFPAIQSERNNELMQPLDNTLYNSDLNPNRKNNWKQSFEKRKWIQELQEARKKQIEFHEKQTKTHFGLSPSQELVQQINKKPFMETKKIDRAAQEKQIIDMITQGLHPLQEMIMDDKPKQRTQKATGEESISEVRGLHSLQAYSKPESLDFSLFNTDLKRPVGSHYLSSSASNFLKTMNDLRPSAGVEAIHSDYGSSNNYGSQSKNEYGLLQDYKQFVNKLPATDYLPSKIKEPIFHMFSTDNIASPQTSLTFPSKSSDKFGLRHGINNHHNILDYFTGSEIKNNNHGLISFESKPKESVSSDFISPPIQLPKPIRQTYFDGRDYPGVISSKNTVTQGPLLQDKFPIDISSLPTLELTAHYLPVAIVKAKNSKNSRVQLPAISIPRMNRPNSIQSNALLPWVSNILLPSLSLNKLTEKNIKETASFLNMRGQLIDTVTETKSRKHFNFTQRFKPLVRALLAAPIRAAQRSPGMVPLLVSRSRTIPINETRGKRRRQNPNSRRRRPLSNQRTGSLQPWRQRWGQSQRSLVPVNLRQ</sequence>
<keyword evidence="3" id="KW-1185">Reference proteome</keyword>
<reference evidence="2" key="1">
    <citation type="submission" date="2021-03" db="EMBL/GenBank/DDBJ databases">
        <authorList>
            <person name="Bekaert M."/>
        </authorList>
    </citation>
    <scope>NUCLEOTIDE SEQUENCE</scope>
</reference>
<evidence type="ECO:0000313" key="2">
    <source>
        <dbReference type="EMBL" id="CAG2193336.1"/>
    </source>
</evidence>
<dbReference type="AlphaFoldDB" id="A0A8S3QHT3"/>